<name>A0A0V0H0Q6_SOLCH</name>
<evidence type="ECO:0000313" key="1">
    <source>
        <dbReference type="EMBL" id="JAP13763.1"/>
    </source>
</evidence>
<proteinExistence type="predicted"/>
<dbReference type="AlphaFoldDB" id="A0A0V0H0Q6"/>
<feature type="non-terminal residue" evidence="1">
    <location>
        <position position="1"/>
    </location>
</feature>
<organism evidence="1">
    <name type="scientific">Solanum chacoense</name>
    <name type="common">Chaco potato</name>
    <dbReference type="NCBI Taxonomy" id="4108"/>
    <lineage>
        <taxon>Eukaryota</taxon>
        <taxon>Viridiplantae</taxon>
        <taxon>Streptophyta</taxon>
        <taxon>Embryophyta</taxon>
        <taxon>Tracheophyta</taxon>
        <taxon>Spermatophyta</taxon>
        <taxon>Magnoliopsida</taxon>
        <taxon>eudicotyledons</taxon>
        <taxon>Gunneridae</taxon>
        <taxon>Pentapetalae</taxon>
        <taxon>asterids</taxon>
        <taxon>lamiids</taxon>
        <taxon>Solanales</taxon>
        <taxon>Solanaceae</taxon>
        <taxon>Solanoideae</taxon>
        <taxon>Solaneae</taxon>
        <taxon>Solanum</taxon>
    </lineage>
</organism>
<dbReference type="EMBL" id="GEDG01027561">
    <property type="protein sequence ID" value="JAP13763.1"/>
    <property type="molecule type" value="Transcribed_RNA"/>
</dbReference>
<protein>
    <submittedName>
        <fullName evidence="1">Putative ovule protein</fullName>
    </submittedName>
</protein>
<reference evidence="1" key="1">
    <citation type="submission" date="2015-12" db="EMBL/GenBank/DDBJ databases">
        <title>Gene expression during late stages of embryo sac development: a critical building block for successful pollen-pistil interactions.</title>
        <authorList>
            <person name="Liu Y."/>
            <person name="Joly V."/>
            <person name="Sabar M."/>
            <person name="Matton D.P."/>
        </authorList>
    </citation>
    <scope>NUCLEOTIDE SEQUENCE</scope>
</reference>
<sequence>IYSHPNPCQNKNHQIVVLQSFTFRESNSNIVLKGKNTTTGNTSGPLQKLRKSANQQLKFEVTASPETI</sequence>
<accession>A0A0V0H0Q6</accession>